<dbReference type="AlphaFoldDB" id="A0A8D4VQZ1"/>
<protein>
    <submittedName>
        <fullName evidence="8">DNA internalization-related competence protein ComEC/Rec2</fullName>
    </submittedName>
</protein>
<feature type="transmembrane region" description="Helical" evidence="6">
    <location>
        <begin position="230"/>
        <end position="250"/>
    </location>
</feature>
<evidence type="ECO:0000256" key="2">
    <source>
        <dbReference type="ARBA" id="ARBA00022475"/>
    </source>
</evidence>
<feature type="transmembrane region" description="Helical" evidence="6">
    <location>
        <begin position="309"/>
        <end position="330"/>
    </location>
</feature>
<name>A0A8D4VQZ1_9GAMM</name>
<evidence type="ECO:0000256" key="3">
    <source>
        <dbReference type="ARBA" id="ARBA00022692"/>
    </source>
</evidence>
<sequence length="755" mass="81876">MHNRIWPALAFVAGVSLPQQWAALPGWPWIVSAWLAFALLAGRRRVVAAALVLGMAWALSFAAWRLQERLPDRLEGEDLAVVGVIADLPERFAHGWRFDFSPEPAAGLPGRLRLSWYDQHPLPKAGETWRLTLRLKRPRGTFNPGGFDYERWLFAQGVGATGYVRPSPDNRRLAEGGAFDFQVWRQRLADNVDAVLSGKPFAGMVRALVMGDESGISQAQWRVLRATGTAHLVAISGSHIGLVAGLVFWLVSKAAARLGLQRWSPPSVGAVAALLAALGYTALADFAIPARRALVMAAVALCAVPWRRHVRLSDVFASALFLVVLLDPFAVLAPGFWLSFAAVALILLAVAGRLRPAAGWRGFLRANWATGLGLAPLLVLLFQQAPWVSPLANLIAIPVMGTLAVPLSLAGAAALELGLDSSGWLLQGADQLLQWCWLPLQWLADWPRVDWGRPAPPGWSLALAGLAAVLCLMPRGLPGRWLAVPLVLPAVVWQPPMPEEGGFRLTALDVGQGLAVVVRTASHTLVYDAGPRFGADVDSGRSVVEPFLRATVGPAIDALVVSHGDNDHIGGADYLLEALPVARLYTSVPERLERYGPIPCRAGQRWRWDGVDFAVLSPWDESGSENNRSCVLKVSGAHGGALLTGDIERETEARLVEAYGAQLASDALVVPHHGSRTSSTEDFVRAVAPRRALIPAGYRNRFKFPSREVAERYRRFGVATAITGVGGALTVDFQFQGLALEQYRDSAGRYWNWRP</sequence>
<accession>A0A8D4VQZ1</accession>
<dbReference type="KEGG" id="moz:MoryE10_22480"/>
<dbReference type="EMBL" id="AP019782">
    <property type="protein sequence ID" value="BBL71642.1"/>
    <property type="molecule type" value="Genomic_DNA"/>
</dbReference>
<dbReference type="InterPro" id="IPR052159">
    <property type="entry name" value="Competence_DNA_uptake"/>
</dbReference>
<evidence type="ECO:0000256" key="5">
    <source>
        <dbReference type="ARBA" id="ARBA00023136"/>
    </source>
</evidence>
<dbReference type="RefSeq" id="WP_221047079.1">
    <property type="nucleotide sequence ID" value="NZ_AP019782.1"/>
</dbReference>
<evidence type="ECO:0000256" key="1">
    <source>
        <dbReference type="ARBA" id="ARBA00004651"/>
    </source>
</evidence>
<evidence type="ECO:0000256" key="6">
    <source>
        <dbReference type="SAM" id="Phobius"/>
    </source>
</evidence>
<keyword evidence="4 6" id="KW-1133">Transmembrane helix</keyword>
<proteinExistence type="predicted"/>
<evidence type="ECO:0000313" key="8">
    <source>
        <dbReference type="EMBL" id="BBL71642.1"/>
    </source>
</evidence>
<dbReference type="GO" id="GO:0005886">
    <property type="term" value="C:plasma membrane"/>
    <property type="evidence" value="ECO:0007669"/>
    <property type="project" value="UniProtKB-SubCell"/>
</dbReference>
<dbReference type="GO" id="GO:0030420">
    <property type="term" value="P:establishment of competence for transformation"/>
    <property type="evidence" value="ECO:0007669"/>
    <property type="project" value="InterPro"/>
</dbReference>
<dbReference type="InterPro" id="IPR001279">
    <property type="entry name" value="Metallo-B-lactamas"/>
</dbReference>
<dbReference type="InterPro" id="IPR035681">
    <property type="entry name" value="ComA-like_MBL"/>
</dbReference>
<dbReference type="Pfam" id="PF03772">
    <property type="entry name" value="Competence"/>
    <property type="match status" value="1"/>
</dbReference>
<dbReference type="NCBIfam" id="TIGR00361">
    <property type="entry name" value="ComEC_Rec2"/>
    <property type="match status" value="1"/>
</dbReference>
<dbReference type="Pfam" id="PF13567">
    <property type="entry name" value="DUF4131"/>
    <property type="match status" value="1"/>
</dbReference>
<dbReference type="PANTHER" id="PTHR30619">
    <property type="entry name" value="DNA INTERNALIZATION/COMPETENCE PROTEIN COMEC/REC2"/>
    <property type="match status" value="1"/>
</dbReference>
<keyword evidence="2" id="KW-1003">Cell membrane</keyword>
<dbReference type="SMART" id="SM00849">
    <property type="entry name" value="Lactamase_B"/>
    <property type="match status" value="1"/>
</dbReference>
<dbReference type="PANTHER" id="PTHR30619:SF1">
    <property type="entry name" value="RECOMBINATION PROTEIN 2"/>
    <property type="match status" value="1"/>
</dbReference>
<feature type="transmembrane region" description="Helical" evidence="6">
    <location>
        <begin position="366"/>
        <end position="385"/>
    </location>
</feature>
<dbReference type="Pfam" id="PF00753">
    <property type="entry name" value="Lactamase_B"/>
    <property type="match status" value="1"/>
</dbReference>
<feature type="transmembrane region" description="Helical" evidence="6">
    <location>
        <begin position="270"/>
        <end position="288"/>
    </location>
</feature>
<dbReference type="InterPro" id="IPR004477">
    <property type="entry name" value="ComEC_N"/>
</dbReference>
<dbReference type="Proteomes" id="UP000824988">
    <property type="component" value="Chromosome"/>
</dbReference>
<dbReference type="NCBIfam" id="TIGR00360">
    <property type="entry name" value="ComEC_N-term"/>
    <property type="match status" value="1"/>
</dbReference>
<reference evidence="8" key="1">
    <citation type="submission" date="2019-06" db="EMBL/GenBank/DDBJ databases">
        <title>Complete genome sequence of Methylogaea oryzae strain JCM16910.</title>
        <authorList>
            <person name="Asakawa S."/>
        </authorList>
    </citation>
    <scope>NUCLEOTIDE SEQUENCE</scope>
    <source>
        <strain evidence="8">E10</strain>
    </source>
</reference>
<feature type="transmembrane region" description="Helical" evidence="6">
    <location>
        <begin position="46"/>
        <end position="64"/>
    </location>
</feature>
<keyword evidence="9" id="KW-1185">Reference proteome</keyword>
<evidence type="ECO:0000259" key="7">
    <source>
        <dbReference type="SMART" id="SM00849"/>
    </source>
</evidence>
<gene>
    <name evidence="8" type="ORF">MoryE10_22480</name>
</gene>
<dbReference type="CDD" id="cd07731">
    <property type="entry name" value="ComA-like_MBL-fold"/>
    <property type="match status" value="1"/>
</dbReference>
<keyword evidence="5 6" id="KW-0472">Membrane</keyword>
<organism evidence="8 9">
    <name type="scientific">Methylogaea oryzae</name>
    <dbReference type="NCBI Taxonomy" id="1295382"/>
    <lineage>
        <taxon>Bacteria</taxon>
        <taxon>Pseudomonadati</taxon>
        <taxon>Pseudomonadota</taxon>
        <taxon>Gammaproteobacteria</taxon>
        <taxon>Methylococcales</taxon>
        <taxon>Methylococcaceae</taxon>
        <taxon>Methylogaea</taxon>
    </lineage>
</organism>
<feature type="domain" description="Metallo-beta-lactamase" evidence="7">
    <location>
        <begin position="512"/>
        <end position="698"/>
    </location>
</feature>
<evidence type="ECO:0000256" key="4">
    <source>
        <dbReference type="ARBA" id="ARBA00022989"/>
    </source>
</evidence>
<keyword evidence="3 6" id="KW-0812">Transmembrane</keyword>
<comment type="subcellular location">
    <subcellularLocation>
        <location evidence="1">Cell membrane</location>
        <topology evidence="1">Multi-pass membrane protein</topology>
    </subcellularLocation>
</comment>
<feature type="transmembrane region" description="Helical" evidence="6">
    <location>
        <begin position="336"/>
        <end position="354"/>
    </location>
</feature>
<dbReference type="InterPro" id="IPR004797">
    <property type="entry name" value="Competence_ComEC/Rec2"/>
</dbReference>
<evidence type="ECO:0000313" key="9">
    <source>
        <dbReference type="Proteomes" id="UP000824988"/>
    </source>
</evidence>
<dbReference type="InterPro" id="IPR025405">
    <property type="entry name" value="DUF4131"/>
</dbReference>